<evidence type="ECO:0000256" key="1">
    <source>
        <dbReference type="SAM" id="MobiDB-lite"/>
    </source>
</evidence>
<sequence length="129" mass="14033">MRRLRGLISSEAIALVSAICIVLILLGAHYQRQIDDMDQQALKVAQQVYEILTPPPSAQAAPTDQTSPAAPVAPAQNPGEILAKELKAPAPIEVKVLDNHPQAWKVLVWHPQGVVHYLVTPQGVTQKVR</sequence>
<accession>A0AAU9ED27</accession>
<proteinExistence type="predicted"/>
<feature type="region of interest" description="Disordered" evidence="1">
    <location>
        <begin position="55"/>
        <end position="75"/>
    </location>
</feature>
<keyword evidence="4" id="KW-1185">Reference proteome</keyword>
<evidence type="ECO:0000313" key="3">
    <source>
        <dbReference type="EMBL" id="BEQ15061.1"/>
    </source>
</evidence>
<dbReference type="KEGG" id="dmp:FAK_21270"/>
<dbReference type="EMBL" id="AP028679">
    <property type="protein sequence ID" value="BEQ15061.1"/>
    <property type="molecule type" value="Genomic_DNA"/>
</dbReference>
<dbReference type="Proteomes" id="UP001366166">
    <property type="component" value="Chromosome"/>
</dbReference>
<evidence type="ECO:0000313" key="4">
    <source>
        <dbReference type="Proteomes" id="UP001366166"/>
    </source>
</evidence>
<evidence type="ECO:0000256" key="2">
    <source>
        <dbReference type="SAM" id="Phobius"/>
    </source>
</evidence>
<dbReference type="RefSeq" id="WP_338598944.1">
    <property type="nucleotide sequence ID" value="NZ_AP028679.1"/>
</dbReference>
<organism evidence="3 4">
    <name type="scientific">Desulfoferula mesophila</name>
    <dbReference type="NCBI Taxonomy" id="3058419"/>
    <lineage>
        <taxon>Bacteria</taxon>
        <taxon>Pseudomonadati</taxon>
        <taxon>Thermodesulfobacteriota</taxon>
        <taxon>Desulfarculia</taxon>
        <taxon>Desulfarculales</taxon>
        <taxon>Desulfarculaceae</taxon>
        <taxon>Desulfoferula</taxon>
    </lineage>
</organism>
<protein>
    <submittedName>
        <fullName evidence="3">Uncharacterized protein</fullName>
    </submittedName>
</protein>
<dbReference type="AlphaFoldDB" id="A0AAU9ED27"/>
<name>A0AAU9ED27_9BACT</name>
<gene>
    <name evidence="3" type="ORF">FAK_21270</name>
</gene>
<keyword evidence="2" id="KW-1133">Transmembrane helix</keyword>
<keyword evidence="2" id="KW-0472">Membrane</keyword>
<feature type="transmembrane region" description="Helical" evidence="2">
    <location>
        <begin position="12"/>
        <end position="30"/>
    </location>
</feature>
<keyword evidence="2" id="KW-0812">Transmembrane</keyword>
<reference evidence="4" key="1">
    <citation type="journal article" date="2023" name="Arch. Microbiol.">
        <title>Desulfoferula mesophilus gen. nov. sp. nov., a mesophilic sulfate-reducing bacterium isolated from a brackish lake sediment.</title>
        <authorList>
            <person name="Watanabe T."/>
            <person name="Yabe T."/>
            <person name="Tsuji J.M."/>
            <person name="Fukui M."/>
        </authorList>
    </citation>
    <scope>NUCLEOTIDE SEQUENCE [LARGE SCALE GENOMIC DNA]</scope>
    <source>
        <strain evidence="4">12FAK</strain>
    </source>
</reference>